<keyword evidence="7" id="KW-0072">Autophagy</keyword>
<accession>A0A5N6L3Q3</accession>
<dbReference type="InterPro" id="IPR036871">
    <property type="entry name" value="PX_dom_sf"/>
</dbReference>
<dbReference type="FunFam" id="1.20.1270.60:FF:000042">
    <property type="entry name" value="Vacuolar targeting protein Atg24"/>
    <property type="match status" value="1"/>
</dbReference>
<feature type="compositionally biased region" description="Polar residues" evidence="12">
    <location>
        <begin position="13"/>
        <end position="44"/>
    </location>
</feature>
<dbReference type="FunFam" id="3.30.1520.10:FF:000035">
    <property type="entry name" value="Sorting nexin-4 protein"/>
    <property type="match status" value="1"/>
</dbReference>
<evidence type="ECO:0000256" key="5">
    <source>
        <dbReference type="ARBA" id="ARBA00022490"/>
    </source>
</evidence>
<dbReference type="GO" id="GO:0032456">
    <property type="term" value="P:endocytic recycling"/>
    <property type="evidence" value="ECO:0007669"/>
    <property type="project" value="TreeGrafter"/>
</dbReference>
<dbReference type="CDD" id="cd06863">
    <property type="entry name" value="PX_Atg24p"/>
    <property type="match status" value="1"/>
</dbReference>
<evidence type="ECO:0000256" key="11">
    <source>
        <dbReference type="ARBA" id="ARBA00041273"/>
    </source>
</evidence>
<evidence type="ECO:0000256" key="12">
    <source>
        <dbReference type="SAM" id="MobiDB-lite"/>
    </source>
</evidence>
<dbReference type="SMART" id="SM00312">
    <property type="entry name" value="PX"/>
    <property type="match status" value="1"/>
</dbReference>
<dbReference type="EMBL" id="VIBQ01000089">
    <property type="protein sequence ID" value="KAB8698102.1"/>
    <property type="molecule type" value="Genomic_DNA"/>
</dbReference>
<dbReference type="CDD" id="cd07628">
    <property type="entry name" value="BAR_Atg24p"/>
    <property type="match status" value="1"/>
</dbReference>
<evidence type="ECO:0000256" key="6">
    <source>
        <dbReference type="ARBA" id="ARBA00022753"/>
    </source>
</evidence>
<dbReference type="GO" id="GO:0061709">
    <property type="term" value="P:reticulophagy"/>
    <property type="evidence" value="ECO:0007669"/>
    <property type="project" value="TreeGrafter"/>
</dbReference>
<dbReference type="GO" id="GO:0035091">
    <property type="term" value="F:phosphatidylinositol binding"/>
    <property type="evidence" value="ECO:0007669"/>
    <property type="project" value="InterPro"/>
</dbReference>
<name>A0A5N6L3Q3_9ROSI</name>
<sequence>MESSHDEGFDSVQWGNAGQQQQPTSPRLNTNHSGKARQSSTGSDAANEGHLPPDSNADEVDVAGIGREGYLECTVDKPQKENDGTKDAFVSYLITTHSDFKTFSKDDFTVRRRFTDFVFLYKQLFRQYTHIAVPPLPDKHKMEYVRGDRFGSDFTQRRAHALHRFIRRITLHPVLRRNVTFLNFLETPDWNSTMRSRNLRATSMSADSAPGTMGSNNAAGTSTSAFDSFQDWGINLFTKPHKPDKRFIEVKEKADKLDEDLGHVEKIVARVARREGDLETDYSDLATQFRKLVTMEPGVGDELTSFATSVDTTSQGLRGLREATDQAYLGSLRDMSSYVGALKALLKLREQKQVDFEALTDYLTKAASDRDILASQHGSSSLSSGPSSFLRSKLEDVRGVDHEQSRRDRLRKTEMQIERLTREVDDAKTTSEAFDEQVVNEVAEFERIKSCEFKETLGGLAVAEMEFWRSTIGTWEEFLHGMEQGGAAGSKAEVAGAA</sequence>
<dbReference type="PANTHER" id="PTHR45949">
    <property type="entry name" value="SORTING NEXIN-4"/>
    <property type="match status" value="1"/>
</dbReference>
<keyword evidence="4" id="KW-0813">Transport</keyword>
<keyword evidence="5" id="KW-0963">Cytoplasm</keyword>
<dbReference type="InterPro" id="IPR001683">
    <property type="entry name" value="PX_dom"/>
</dbReference>
<keyword evidence="6" id="KW-0967">Endosome</keyword>
<evidence type="ECO:0000313" key="14">
    <source>
        <dbReference type="EMBL" id="KAB8698102.1"/>
    </source>
</evidence>
<keyword evidence="15" id="KW-1185">Reference proteome</keyword>
<proteinExistence type="inferred from homology"/>
<protein>
    <recommendedName>
        <fullName evidence="10">Sorting nexin-4</fullName>
    </recommendedName>
    <alternativeName>
        <fullName evidence="11">Autophagy-related protein 24</fullName>
    </alternativeName>
</protein>
<evidence type="ECO:0000256" key="8">
    <source>
        <dbReference type="ARBA" id="ARBA00023121"/>
    </source>
</evidence>
<dbReference type="GO" id="GO:0034727">
    <property type="term" value="P:piecemeal microautophagy of the nucleus"/>
    <property type="evidence" value="ECO:0007669"/>
    <property type="project" value="TreeGrafter"/>
</dbReference>
<dbReference type="Gene3D" id="3.30.1520.10">
    <property type="entry name" value="Phox-like domain"/>
    <property type="match status" value="1"/>
</dbReference>
<dbReference type="AlphaFoldDB" id="A0A5N6L3Q3"/>
<dbReference type="GO" id="GO:0010008">
    <property type="term" value="C:endosome membrane"/>
    <property type="evidence" value="ECO:0007669"/>
    <property type="project" value="UniProtKB-SubCell"/>
</dbReference>
<feature type="compositionally biased region" description="Basic and acidic residues" evidence="12">
    <location>
        <begin position="392"/>
        <end position="411"/>
    </location>
</feature>
<reference evidence="14 15" key="1">
    <citation type="submission" date="2019-06" db="EMBL/GenBank/DDBJ databases">
        <title>A chromosomal-level reference genome of Carpinus fangiana (Coryloideae, Betulaceae).</title>
        <authorList>
            <person name="Yang X."/>
            <person name="Wang Z."/>
            <person name="Zhang L."/>
            <person name="Hao G."/>
            <person name="Liu J."/>
            <person name="Yang Y."/>
        </authorList>
    </citation>
    <scope>NUCLEOTIDE SEQUENCE [LARGE SCALE GENOMIC DNA]</scope>
    <source>
        <strain evidence="14">Cfa_2016G</strain>
        <tissue evidence="14">Leaf</tissue>
    </source>
</reference>
<dbReference type="Pfam" id="PF00787">
    <property type="entry name" value="PX"/>
    <property type="match status" value="1"/>
</dbReference>
<evidence type="ECO:0000256" key="1">
    <source>
        <dbReference type="ARBA" id="ARBA00004481"/>
    </source>
</evidence>
<evidence type="ECO:0000256" key="4">
    <source>
        <dbReference type="ARBA" id="ARBA00022448"/>
    </source>
</evidence>
<comment type="similarity">
    <text evidence="3">Belongs to the sorting nexin family.</text>
</comment>
<keyword evidence="9" id="KW-0472">Membrane</keyword>
<evidence type="ECO:0000259" key="13">
    <source>
        <dbReference type="PROSITE" id="PS50195"/>
    </source>
</evidence>
<keyword evidence="8" id="KW-0446">Lipid-binding</keyword>
<dbReference type="SUPFAM" id="SSF64268">
    <property type="entry name" value="PX domain"/>
    <property type="match status" value="1"/>
</dbReference>
<gene>
    <name evidence="14" type="ORF">FH972_026352</name>
</gene>
<feature type="region of interest" description="Disordered" evidence="12">
    <location>
        <begin position="1"/>
        <end position="60"/>
    </location>
</feature>
<comment type="caution">
    <text evidence="14">The sequence shown here is derived from an EMBL/GenBank/DDBJ whole genome shotgun (WGS) entry which is preliminary data.</text>
</comment>
<evidence type="ECO:0000256" key="10">
    <source>
        <dbReference type="ARBA" id="ARBA00040748"/>
    </source>
</evidence>
<dbReference type="Gene3D" id="1.20.1270.60">
    <property type="entry name" value="Arfaptin homology (AH) domain/BAR domain"/>
    <property type="match status" value="1"/>
</dbReference>
<evidence type="ECO:0000313" key="15">
    <source>
        <dbReference type="Proteomes" id="UP000327013"/>
    </source>
</evidence>
<dbReference type="InterPro" id="IPR027267">
    <property type="entry name" value="AH/BAR_dom_sf"/>
</dbReference>
<dbReference type="Proteomes" id="UP000327013">
    <property type="component" value="Unassembled WGS sequence"/>
</dbReference>
<evidence type="ECO:0000256" key="2">
    <source>
        <dbReference type="ARBA" id="ARBA00004496"/>
    </source>
</evidence>
<feature type="compositionally biased region" description="Low complexity" evidence="12">
    <location>
        <begin position="376"/>
        <end position="391"/>
    </location>
</feature>
<dbReference type="GO" id="GO:0000407">
    <property type="term" value="C:phagophore assembly site"/>
    <property type="evidence" value="ECO:0007669"/>
    <property type="project" value="TreeGrafter"/>
</dbReference>
<dbReference type="GO" id="GO:0015031">
    <property type="term" value="P:protein transport"/>
    <property type="evidence" value="ECO:0007669"/>
    <property type="project" value="TreeGrafter"/>
</dbReference>
<evidence type="ECO:0000256" key="7">
    <source>
        <dbReference type="ARBA" id="ARBA00023006"/>
    </source>
</evidence>
<dbReference type="GO" id="GO:0000422">
    <property type="term" value="P:autophagy of mitochondrion"/>
    <property type="evidence" value="ECO:0007669"/>
    <property type="project" value="TreeGrafter"/>
</dbReference>
<dbReference type="PROSITE" id="PS50195">
    <property type="entry name" value="PX"/>
    <property type="match status" value="1"/>
</dbReference>
<dbReference type="OrthoDB" id="205639at2759"/>
<dbReference type="PANTHER" id="PTHR45949:SF2">
    <property type="entry name" value="SORTING NEXIN-4"/>
    <property type="match status" value="1"/>
</dbReference>
<feature type="region of interest" description="Disordered" evidence="12">
    <location>
        <begin position="376"/>
        <end position="411"/>
    </location>
</feature>
<comment type="subcellular location">
    <subcellularLocation>
        <location evidence="2">Cytoplasm</location>
    </subcellularLocation>
    <subcellularLocation>
        <location evidence="1">Endosome membrane</location>
        <topology evidence="1">Peripheral membrane protein</topology>
    </subcellularLocation>
</comment>
<evidence type="ECO:0000256" key="3">
    <source>
        <dbReference type="ARBA" id="ARBA00010883"/>
    </source>
</evidence>
<dbReference type="GO" id="GO:0005769">
    <property type="term" value="C:early endosome"/>
    <property type="evidence" value="ECO:0007669"/>
    <property type="project" value="TreeGrafter"/>
</dbReference>
<evidence type="ECO:0000256" key="9">
    <source>
        <dbReference type="ARBA" id="ARBA00023136"/>
    </source>
</evidence>
<feature type="domain" description="PX" evidence="13">
    <location>
        <begin position="70"/>
        <end position="192"/>
    </location>
</feature>
<organism evidence="14 15">
    <name type="scientific">Carpinus fangiana</name>
    <dbReference type="NCBI Taxonomy" id="176857"/>
    <lineage>
        <taxon>Eukaryota</taxon>
        <taxon>Viridiplantae</taxon>
        <taxon>Streptophyta</taxon>
        <taxon>Embryophyta</taxon>
        <taxon>Tracheophyta</taxon>
        <taxon>Spermatophyta</taxon>
        <taxon>Magnoliopsida</taxon>
        <taxon>eudicotyledons</taxon>
        <taxon>Gunneridae</taxon>
        <taxon>Pentapetalae</taxon>
        <taxon>rosids</taxon>
        <taxon>fabids</taxon>
        <taxon>Fagales</taxon>
        <taxon>Betulaceae</taxon>
        <taxon>Carpinus</taxon>
    </lineage>
</organism>